<proteinExistence type="predicted"/>
<dbReference type="HOGENOM" id="CLU_067817_2_0_9"/>
<organism evidence="2 3">
    <name type="scientific">Desulfitobacterium dichloroeliminans (strain LMG P-21439 / DCA1)</name>
    <dbReference type="NCBI Taxonomy" id="871963"/>
    <lineage>
        <taxon>Bacteria</taxon>
        <taxon>Bacillati</taxon>
        <taxon>Bacillota</taxon>
        <taxon>Clostridia</taxon>
        <taxon>Eubacteriales</taxon>
        <taxon>Desulfitobacteriaceae</taxon>
        <taxon>Desulfitobacterium</taxon>
    </lineage>
</organism>
<dbReference type="Proteomes" id="UP000010797">
    <property type="component" value="Chromosome"/>
</dbReference>
<sequence>MEFLKSDNYLEVLNIDPITHGLIGAALSSLSGHPMQLNDPIFIGCTLGAMVPDLDIVTHLKGRINYLLKHRGASHSLLALGGMALGLGSLVHFIFPTSAWLTVVFWTLLGTLSHGIADLLNSYGAQLLWPFYKKKFTVNMAMVTDPVIFVLFLSSLIFSLRRPELAIYSTMTVLTVSMIYLLIREIDRLNTRKRLSQAFAVCVGQIKVLPAMYRPFNWSFLLYEEDRVSFGIMQKKEGRILKSLPQWDVEDPWINNALEGELADIFNQFTPYYHVIRKDVGLEAKIQFVDLRYWNKEDFLYKGEVLVCADGKITEERFFSFGNKDSQGIVLEY</sequence>
<dbReference type="PANTHER" id="PTHR40031">
    <property type="entry name" value="HYPOTHETICAL MEMBRANE SPANNING PROTEIN"/>
    <property type="match status" value="1"/>
</dbReference>
<dbReference type="eggNOG" id="COG1988">
    <property type="taxonomic scope" value="Bacteria"/>
</dbReference>
<dbReference type="InterPro" id="IPR007404">
    <property type="entry name" value="YdjM-like"/>
</dbReference>
<accession>L0F8G9</accession>
<keyword evidence="3" id="KW-1185">Reference proteome</keyword>
<reference evidence="3" key="1">
    <citation type="submission" date="2012-02" db="EMBL/GenBank/DDBJ databases">
        <title>Complete sequence of Desulfitobacterium dichloroeliminans LMG P-21439.</title>
        <authorList>
            <person name="Lucas S."/>
            <person name="Han J."/>
            <person name="Lapidus A."/>
            <person name="Cheng J.-F."/>
            <person name="Goodwin L."/>
            <person name="Pitluck S."/>
            <person name="Peters L."/>
            <person name="Ovchinnikova G."/>
            <person name="Teshima H."/>
            <person name="Detter J.C."/>
            <person name="Han C."/>
            <person name="Tapia R."/>
            <person name="Land M."/>
            <person name="Hauser L."/>
            <person name="Kyrpides N."/>
            <person name="Ivanova N."/>
            <person name="Pagani I."/>
            <person name="Kruse T."/>
            <person name="de Vos W.M."/>
            <person name="Boon N."/>
            <person name="Smidt H."/>
            <person name="Woyke T."/>
        </authorList>
    </citation>
    <scope>NUCLEOTIDE SEQUENCE [LARGE SCALE GENOMIC DNA]</scope>
    <source>
        <strain evidence="3">LMG P-21439 / DCA1</strain>
    </source>
</reference>
<feature type="transmembrane region" description="Helical" evidence="1">
    <location>
        <begin position="77"/>
        <end position="95"/>
    </location>
</feature>
<gene>
    <name evidence="2" type="ordered locus">Desdi_2042</name>
</gene>
<dbReference type="GO" id="GO:0016787">
    <property type="term" value="F:hydrolase activity"/>
    <property type="evidence" value="ECO:0007669"/>
    <property type="project" value="UniProtKB-KW"/>
</dbReference>
<dbReference type="STRING" id="871963.Desdi_2042"/>
<dbReference type="Pfam" id="PF04307">
    <property type="entry name" value="YdjM"/>
    <property type="match status" value="1"/>
</dbReference>
<keyword evidence="2" id="KW-0378">Hydrolase</keyword>
<protein>
    <submittedName>
        <fullName evidence="2">Putative membrane-bound metal-dependent hydrolase</fullName>
    </submittedName>
</protein>
<feature type="transmembrane region" description="Helical" evidence="1">
    <location>
        <begin position="101"/>
        <end position="124"/>
    </location>
</feature>
<dbReference type="AlphaFoldDB" id="L0F8G9"/>
<evidence type="ECO:0000256" key="1">
    <source>
        <dbReference type="SAM" id="Phobius"/>
    </source>
</evidence>
<keyword evidence="1" id="KW-1133">Transmembrane helix</keyword>
<keyword evidence="1" id="KW-0812">Transmembrane</keyword>
<name>L0F8G9_DESDL</name>
<evidence type="ECO:0000313" key="2">
    <source>
        <dbReference type="EMBL" id="AGA69487.1"/>
    </source>
</evidence>
<feature type="transmembrane region" description="Helical" evidence="1">
    <location>
        <begin position="136"/>
        <end position="159"/>
    </location>
</feature>
<dbReference type="PANTHER" id="PTHR40031:SF1">
    <property type="entry name" value="MEMBRANE-BOUND METAL-DEPENDENT HYDROLASE"/>
    <property type="match status" value="1"/>
</dbReference>
<dbReference type="EMBL" id="CP003344">
    <property type="protein sequence ID" value="AGA69487.1"/>
    <property type="molecule type" value="Genomic_DNA"/>
</dbReference>
<dbReference type="InterPro" id="IPR053170">
    <property type="entry name" value="Transcription_regulator"/>
</dbReference>
<keyword evidence="1" id="KW-0472">Membrane</keyword>
<dbReference type="KEGG" id="ddl:Desdi_2042"/>
<evidence type="ECO:0000313" key="3">
    <source>
        <dbReference type="Proteomes" id="UP000010797"/>
    </source>
</evidence>
<feature type="transmembrane region" description="Helical" evidence="1">
    <location>
        <begin position="165"/>
        <end position="183"/>
    </location>
</feature>